<accession>A0A0K1Q3F8</accession>
<dbReference type="AlphaFoldDB" id="A0A0K1Q3F8"/>
<dbReference type="KEGG" id="llu:AKJ09_06830"/>
<sequence length="37" mass="4122">MSLAWISARELPNFAGCWLSKESGSIQRDEWPGDILG</sequence>
<keyword evidence="2" id="KW-1185">Reference proteome</keyword>
<protein>
    <submittedName>
        <fullName evidence="1">Uncharacterized protein</fullName>
    </submittedName>
</protein>
<proteinExistence type="predicted"/>
<name>A0A0K1Q3F8_9BACT</name>
<organism evidence="1 2">
    <name type="scientific">Labilithrix luteola</name>
    <dbReference type="NCBI Taxonomy" id="1391654"/>
    <lineage>
        <taxon>Bacteria</taxon>
        <taxon>Pseudomonadati</taxon>
        <taxon>Myxococcota</taxon>
        <taxon>Polyangia</taxon>
        <taxon>Polyangiales</taxon>
        <taxon>Labilitrichaceae</taxon>
        <taxon>Labilithrix</taxon>
    </lineage>
</organism>
<evidence type="ECO:0000313" key="1">
    <source>
        <dbReference type="EMBL" id="AKV00167.1"/>
    </source>
</evidence>
<dbReference type="EMBL" id="CP012333">
    <property type="protein sequence ID" value="AKV00167.1"/>
    <property type="molecule type" value="Genomic_DNA"/>
</dbReference>
<evidence type="ECO:0000313" key="2">
    <source>
        <dbReference type="Proteomes" id="UP000064967"/>
    </source>
</evidence>
<dbReference type="Proteomes" id="UP000064967">
    <property type="component" value="Chromosome"/>
</dbReference>
<dbReference type="STRING" id="1391654.AKJ09_06830"/>
<reference evidence="1 2" key="1">
    <citation type="submission" date="2015-08" db="EMBL/GenBank/DDBJ databases">
        <authorList>
            <person name="Babu N.S."/>
            <person name="Beckwith C.J."/>
            <person name="Beseler K.G."/>
            <person name="Brison A."/>
            <person name="Carone J.V."/>
            <person name="Caskin T.P."/>
            <person name="Diamond M."/>
            <person name="Durham M.E."/>
            <person name="Foxe J.M."/>
            <person name="Go M."/>
            <person name="Henderson B.A."/>
            <person name="Jones I.B."/>
            <person name="McGettigan J.A."/>
            <person name="Micheletti S.J."/>
            <person name="Nasrallah M.E."/>
            <person name="Ortiz D."/>
            <person name="Piller C.R."/>
            <person name="Privatt S.R."/>
            <person name="Schneider S.L."/>
            <person name="Sharp S."/>
            <person name="Smith T.C."/>
            <person name="Stanton J.D."/>
            <person name="Ullery H.E."/>
            <person name="Wilson R.J."/>
            <person name="Serrano M.G."/>
            <person name="Buck G."/>
            <person name="Lee V."/>
            <person name="Wang Y."/>
            <person name="Carvalho R."/>
            <person name="Voegtly L."/>
            <person name="Shi R."/>
            <person name="Duckworth R."/>
            <person name="Johnson A."/>
            <person name="Loviza R."/>
            <person name="Walstead R."/>
            <person name="Shah Z."/>
            <person name="Kiflezghi M."/>
            <person name="Wade K."/>
            <person name="Ball S.L."/>
            <person name="Bradley K.W."/>
            <person name="Asai D.J."/>
            <person name="Bowman C.A."/>
            <person name="Russell D.A."/>
            <person name="Pope W.H."/>
            <person name="Jacobs-Sera D."/>
            <person name="Hendrix R.W."/>
            <person name="Hatfull G.F."/>
        </authorList>
    </citation>
    <scope>NUCLEOTIDE SEQUENCE [LARGE SCALE GENOMIC DNA]</scope>
    <source>
        <strain evidence="1 2">DSM 27648</strain>
    </source>
</reference>
<gene>
    <name evidence="1" type="ORF">AKJ09_06830</name>
</gene>